<dbReference type="EMBL" id="CAJPDT010000043">
    <property type="protein sequence ID" value="CAF9926523.1"/>
    <property type="molecule type" value="Genomic_DNA"/>
</dbReference>
<dbReference type="OrthoDB" id="5427526at2759"/>
<feature type="region of interest" description="Disordered" evidence="1">
    <location>
        <begin position="1"/>
        <end position="72"/>
    </location>
</feature>
<feature type="compositionally biased region" description="Low complexity" evidence="1">
    <location>
        <begin position="46"/>
        <end position="60"/>
    </location>
</feature>
<dbReference type="AlphaFoldDB" id="A0A8H3FL12"/>
<evidence type="ECO:0000313" key="2">
    <source>
        <dbReference type="EMBL" id="CAF9926523.1"/>
    </source>
</evidence>
<sequence>MQSSPPTPTRRRKSSASGINLSSASSSPQNRAYSSKRPSNSRKSSRCSITSSSTPRPISSYDRSGYFDASDGLDDLVDSKNTNGLGNLADELAEALDEEDDKGDELGDAGLESLCDRAEAICRHQSKENEPPRFSNGDQKGHAISMSPVQHATSYLSLSPPKRSLRARHTRKNPQYDGSDYGDDDDLEDTHGISLSLEARLAAVENLARRGTEANGSNADEIVQHLADSLKDLGSQAGVENAATR</sequence>
<reference evidence="2" key="1">
    <citation type="submission" date="2021-03" db="EMBL/GenBank/DDBJ databases">
        <authorList>
            <person name="Tagirdzhanova G."/>
        </authorList>
    </citation>
    <scope>NUCLEOTIDE SEQUENCE</scope>
</reference>
<dbReference type="Proteomes" id="UP000664534">
    <property type="component" value="Unassembled WGS sequence"/>
</dbReference>
<feature type="compositionally biased region" description="Polar residues" evidence="1">
    <location>
        <begin position="147"/>
        <end position="157"/>
    </location>
</feature>
<name>A0A8H3FL12_9LECA</name>
<gene>
    <name evidence="2" type="ORF">IMSHALPRED_006984</name>
</gene>
<comment type="caution">
    <text evidence="2">The sequence shown here is derived from an EMBL/GenBank/DDBJ whole genome shotgun (WGS) entry which is preliminary data.</text>
</comment>
<protein>
    <submittedName>
        <fullName evidence="2">Uncharacterized protein</fullName>
    </submittedName>
</protein>
<organism evidence="2 3">
    <name type="scientific">Imshaugia aleurites</name>
    <dbReference type="NCBI Taxonomy" id="172621"/>
    <lineage>
        <taxon>Eukaryota</taxon>
        <taxon>Fungi</taxon>
        <taxon>Dikarya</taxon>
        <taxon>Ascomycota</taxon>
        <taxon>Pezizomycotina</taxon>
        <taxon>Lecanoromycetes</taxon>
        <taxon>OSLEUM clade</taxon>
        <taxon>Lecanoromycetidae</taxon>
        <taxon>Lecanorales</taxon>
        <taxon>Lecanorineae</taxon>
        <taxon>Parmeliaceae</taxon>
        <taxon>Imshaugia</taxon>
    </lineage>
</organism>
<feature type="compositionally biased region" description="Low complexity" evidence="1">
    <location>
        <begin position="15"/>
        <end position="27"/>
    </location>
</feature>
<proteinExistence type="predicted"/>
<accession>A0A8H3FL12</accession>
<feature type="region of interest" description="Disordered" evidence="1">
    <location>
        <begin position="122"/>
        <end position="190"/>
    </location>
</feature>
<evidence type="ECO:0000313" key="3">
    <source>
        <dbReference type="Proteomes" id="UP000664534"/>
    </source>
</evidence>
<feature type="compositionally biased region" description="Basic residues" evidence="1">
    <location>
        <begin position="163"/>
        <end position="172"/>
    </location>
</feature>
<evidence type="ECO:0000256" key="1">
    <source>
        <dbReference type="SAM" id="MobiDB-lite"/>
    </source>
</evidence>
<keyword evidence="3" id="KW-1185">Reference proteome</keyword>
<feature type="compositionally biased region" description="Basic and acidic residues" evidence="1">
    <location>
        <begin position="122"/>
        <end position="131"/>
    </location>
</feature>